<dbReference type="PANTHER" id="PTHR45727">
    <property type="entry name" value="NPC INTRACELLULAR CHOLESTEROL TRANSPORTER 1"/>
    <property type="match status" value="1"/>
</dbReference>
<feature type="transmembrane region" description="Helical" evidence="16">
    <location>
        <begin position="869"/>
        <end position="889"/>
    </location>
</feature>
<comment type="catalytic activity">
    <reaction evidence="14">
        <text>cholesterol(in) = cholesterol(out)</text>
        <dbReference type="Rhea" id="RHEA:39747"/>
        <dbReference type="ChEBI" id="CHEBI:16113"/>
    </reaction>
</comment>
<dbReference type="InterPro" id="IPR004765">
    <property type="entry name" value="NPC1-like"/>
</dbReference>
<keyword evidence="11" id="KW-1207">Sterol metabolism</keyword>
<dbReference type="InterPro" id="IPR053956">
    <property type="entry name" value="NPC1_MLD"/>
</dbReference>
<reference evidence="18" key="1">
    <citation type="submission" date="2013-04" db="EMBL/GenBank/DDBJ databases">
        <authorList>
            <person name="Qu J."/>
            <person name="Murali S.C."/>
            <person name="Bandaranaike D."/>
            <person name="Bellair M."/>
            <person name="Blankenburg K."/>
            <person name="Chao H."/>
            <person name="Dinh H."/>
            <person name="Doddapaneni H."/>
            <person name="Downs B."/>
            <person name="Dugan-Rocha S."/>
            <person name="Elkadiri S."/>
            <person name="Gnanaolivu R.D."/>
            <person name="Hernandez B."/>
            <person name="Javaid M."/>
            <person name="Jayaseelan J.C."/>
            <person name="Lee S."/>
            <person name="Li M."/>
            <person name="Ming W."/>
            <person name="Munidasa M."/>
            <person name="Muniz J."/>
            <person name="Nguyen L."/>
            <person name="Ongeri F."/>
            <person name="Osuji N."/>
            <person name="Pu L.-L."/>
            <person name="Puazo M."/>
            <person name="Qu C."/>
            <person name="Quiroz J."/>
            <person name="Raj R."/>
            <person name="Weissenberger G."/>
            <person name="Xin Y."/>
            <person name="Zou X."/>
            <person name="Han Y."/>
            <person name="Richards S."/>
            <person name="Worley K."/>
            <person name="Muzny D."/>
            <person name="Gibbs R."/>
        </authorList>
    </citation>
    <scope>NUCLEOTIDE SEQUENCE</scope>
    <source>
        <strain evidence="18">Sampled in the wild</strain>
    </source>
</reference>
<dbReference type="InterPro" id="IPR000731">
    <property type="entry name" value="SSD"/>
</dbReference>
<dbReference type="GO" id="GO:0030299">
    <property type="term" value="P:intestinal cholesterol absorption"/>
    <property type="evidence" value="ECO:0007669"/>
    <property type="project" value="TreeGrafter"/>
</dbReference>
<dbReference type="Pfam" id="PF22314">
    <property type="entry name" value="NPC1_MLD"/>
    <property type="match status" value="1"/>
</dbReference>
<keyword evidence="10" id="KW-1015">Disulfide bond</keyword>
<evidence type="ECO:0000256" key="16">
    <source>
        <dbReference type="SAM" id="Phobius"/>
    </source>
</evidence>
<feature type="region of interest" description="Disordered" evidence="15">
    <location>
        <begin position="14"/>
        <end position="42"/>
    </location>
</feature>
<feature type="transmembrane region" description="Helical" evidence="16">
    <location>
        <begin position="416"/>
        <end position="438"/>
    </location>
</feature>
<dbReference type="Pfam" id="PF12349">
    <property type="entry name" value="Sterol-sensing"/>
    <property type="match status" value="1"/>
</dbReference>
<name>A0A8K0NWE9_LADFU</name>
<keyword evidence="13" id="KW-0753">Steroid metabolism</keyword>
<feature type="compositionally biased region" description="Low complexity" evidence="15">
    <location>
        <begin position="22"/>
        <end position="33"/>
    </location>
</feature>
<keyword evidence="12" id="KW-0325">Glycoprotein</keyword>
<reference evidence="18" key="2">
    <citation type="submission" date="2017-10" db="EMBL/GenBank/DDBJ databases">
        <title>Ladona fulva Genome sequencing and assembly.</title>
        <authorList>
            <person name="Murali S."/>
            <person name="Richards S."/>
            <person name="Bandaranaike D."/>
            <person name="Bellair M."/>
            <person name="Blankenburg K."/>
            <person name="Chao H."/>
            <person name="Dinh H."/>
            <person name="Doddapaneni H."/>
            <person name="Dugan-Rocha S."/>
            <person name="Elkadiri S."/>
            <person name="Gnanaolivu R."/>
            <person name="Hernandez B."/>
            <person name="Skinner E."/>
            <person name="Javaid M."/>
            <person name="Lee S."/>
            <person name="Li M."/>
            <person name="Ming W."/>
            <person name="Munidasa M."/>
            <person name="Muniz J."/>
            <person name="Nguyen L."/>
            <person name="Hughes D."/>
            <person name="Osuji N."/>
            <person name="Pu L.-L."/>
            <person name="Puazo M."/>
            <person name="Qu C."/>
            <person name="Quiroz J."/>
            <person name="Raj R."/>
            <person name="Weissenberger G."/>
            <person name="Xin Y."/>
            <person name="Zou X."/>
            <person name="Han Y."/>
            <person name="Worley K."/>
            <person name="Muzny D."/>
            <person name="Gibbs R."/>
        </authorList>
    </citation>
    <scope>NUCLEOTIDE SEQUENCE</scope>
    <source>
        <strain evidence="18">Sampled in the wild</strain>
    </source>
</reference>
<dbReference type="GO" id="GO:0005886">
    <property type="term" value="C:plasma membrane"/>
    <property type="evidence" value="ECO:0007669"/>
    <property type="project" value="TreeGrafter"/>
</dbReference>
<feature type="transmembrane region" description="Helical" evidence="16">
    <location>
        <begin position="846"/>
        <end position="863"/>
    </location>
</feature>
<comment type="similarity">
    <text evidence="2">Belongs to the patched family.</text>
</comment>
<evidence type="ECO:0000256" key="6">
    <source>
        <dbReference type="ARBA" id="ARBA00022729"/>
    </source>
</evidence>
<protein>
    <recommendedName>
        <fullName evidence="17">SSD domain-containing protein</fullName>
    </recommendedName>
</protein>
<evidence type="ECO:0000256" key="7">
    <source>
        <dbReference type="ARBA" id="ARBA00022989"/>
    </source>
</evidence>
<feature type="transmembrane region" description="Helical" evidence="16">
    <location>
        <begin position="353"/>
        <end position="374"/>
    </location>
</feature>
<dbReference type="GO" id="GO:0015485">
    <property type="term" value="F:cholesterol binding"/>
    <property type="evidence" value="ECO:0007669"/>
    <property type="project" value="TreeGrafter"/>
</dbReference>
<dbReference type="GO" id="GO:0042632">
    <property type="term" value="P:cholesterol homeostasis"/>
    <property type="evidence" value="ECO:0007669"/>
    <property type="project" value="TreeGrafter"/>
</dbReference>
<sequence>MTLMKFSGIVSGDGSKFRSRNGEGTSGAASGEGPLTASMKSRGHPSLLERLGASMDRFLEDTFQAWGTACARNPWPVLFLGFCVIVGLGHGIKYIHVTTNPVELWASPSSRSRTERTYFDSHFEPFYRTEQVILTAKNLSNIYHNTSDGVIEFGPVFNESFMIEVYKLQKQIEKLGSTEGKGLEHICFAPLTTPVDGENTPASYVSQCLIQSVWGYYQDDMDTFLENDTDDQGFVENYLDKLKTCFQNSYHPDCIAPYGGPIEAAIAVGGFRTENDGDRKPNFESASAIILTFLVNNYHNKTKLKPALEWESRFVTFMKNWTSSSAKPAFMDVAFTSERSIEDELERESQSDVLTILVSYLIMFAYIAIALGQIRNCRQLLVDSKVTLGLGGVLIVLASVASSVGLFGFIGVPATLIIIEVIPFLVLAVGVDNIFILVQTHQREAKRPNESHEEHIGRTLGQVGPSMLLTSLSEICCFFLGALSDMPAVRAFALYAGMALLLDFLMQITCFVALLSLDANRLDVCCFLSGSKSPSQMSVSNAHGSEGLLYRFFQSVYAPLLMKRWVRAGVMVAFFGWLCASLAVLPKIEVGLDQELSMPEDSYVLKYFKFLKDYLSIGPPMYFVVTDGDRIEPRTPGLNYSLSKVQNTMCGGQFCNDDSLSLQIYLASKRPQSTYIAKPASSWIDDYFDWSAAATCCKYFKGNESFCPHTNDLCADCSIQLNKQNRPGPKDFRHYLPFFLQDNPSPSCAKAGHAAYGQGVKYSVDPKGLSAVGASYYMAYHSVLKTSEDYYEALRSARVISANITNMLRERLGPDAPPGVEVFPYSIFYVFYEQYLTMWPDTLKSLGISLAAIFLVTFVLMGLDLASSVVVVITIAAIVIDIGGLMYWWGISLNAVSLVNLVMAVGIAVEFCSHLVHSFALSNEETRVARAMDSLINMGTSVFSGITLTKFGGIVVLGFAKSQIFQVFYFRMYLGIVLFGAAHGLIFLPVFLSYV</sequence>
<keyword evidence="4" id="KW-0153">Cholesterol metabolism</keyword>
<evidence type="ECO:0000256" key="10">
    <source>
        <dbReference type="ARBA" id="ARBA00023157"/>
    </source>
</evidence>
<keyword evidence="6" id="KW-0732">Signal</keyword>
<dbReference type="NCBIfam" id="TIGR00917">
    <property type="entry name" value="2A060601"/>
    <property type="match status" value="1"/>
</dbReference>
<evidence type="ECO:0000256" key="15">
    <source>
        <dbReference type="SAM" id="MobiDB-lite"/>
    </source>
</evidence>
<feature type="transmembrane region" description="Helical" evidence="16">
    <location>
        <begin position="901"/>
        <end position="921"/>
    </location>
</feature>
<keyword evidence="9 16" id="KW-0472">Membrane</keyword>
<evidence type="ECO:0000313" key="18">
    <source>
        <dbReference type="EMBL" id="KAG8224451.1"/>
    </source>
</evidence>
<dbReference type="GO" id="GO:0005319">
    <property type="term" value="F:lipid transporter activity"/>
    <property type="evidence" value="ECO:0007669"/>
    <property type="project" value="InterPro"/>
</dbReference>
<evidence type="ECO:0000256" key="14">
    <source>
        <dbReference type="ARBA" id="ARBA00034049"/>
    </source>
</evidence>
<keyword evidence="8" id="KW-0443">Lipid metabolism</keyword>
<evidence type="ECO:0000256" key="11">
    <source>
        <dbReference type="ARBA" id="ARBA00023166"/>
    </source>
</evidence>
<keyword evidence="19" id="KW-1185">Reference proteome</keyword>
<evidence type="ECO:0000256" key="8">
    <source>
        <dbReference type="ARBA" id="ARBA00023098"/>
    </source>
</evidence>
<evidence type="ECO:0000256" key="3">
    <source>
        <dbReference type="ARBA" id="ARBA00022448"/>
    </source>
</evidence>
<feature type="transmembrane region" description="Helical" evidence="16">
    <location>
        <begin position="492"/>
        <end position="514"/>
    </location>
</feature>
<feature type="transmembrane region" description="Helical" evidence="16">
    <location>
        <begin position="565"/>
        <end position="585"/>
    </location>
</feature>
<dbReference type="AlphaFoldDB" id="A0A8K0NWE9"/>
<dbReference type="Gene3D" id="1.20.1640.10">
    <property type="entry name" value="Multidrug efflux transporter AcrB transmembrane domain"/>
    <property type="match status" value="2"/>
</dbReference>
<comment type="subcellular location">
    <subcellularLocation>
        <location evidence="1">Endomembrane system</location>
        <topology evidence="1">Multi-pass membrane protein</topology>
    </subcellularLocation>
</comment>
<evidence type="ECO:0000256" key="13">
    <source>
        <dbReference type="ARBA" id="ARBA00023221"/>
    </source>
</evidence>
<dbReference type="PANTHER" id="PTHR45727:SF2">
    <property type="entry name" value="NPC INTRACELLULAR CHOLESTEROL TRANSPORTER 1"/>
    <property type="match status" value="1"/>
</dbReference>
<accession>A0A8K0NWE9</accession>
<keyword evidence="5 16" id="KW-0812">Transmembrane</keyword>
<dbReference type="Proteomes" id="UP000792457">
    <property type="component" value="Unassembled WGS sequence"/>
</dbReference>
<feature type="non-terminal residue" evidence="18">
    <location>
        <position position="1"/>
    </location>
</feature>
<evidence type="ECO:0000256" key="1">
    <source>
        <dbReference type="ARBA" id="ARBA00004127"/>
    </source>
</evidence>
<dbReference type="FunFam" id="1.20.1640.10:FF:000010">
    <property type="entry name" value="NPC intracellular cholesterol transporter 1"/>
    <property type="match status" value="1"/>
</dbReference>
<evidence type="ECO:0000256" key="5">
    <source>
        <dbReference type="ARBA" id="ARBA00022692"/>
    </source>
</evidence>
<organism evidence="18 19">
    <name type="scientific">Ladona fulva</name>
    <name type="common">Scarce chaser dragonfly</name>
    <name type="synonym">Libellula fulva</name>
    <dbReference type="NCBI Taxonomy" id="123851"/>
    <lineage>
        <taxon>Eukaryota</taxon>
        <taxon>Metazoa</taxon>
        <taxon>Ecdysozoa</taxon>
        <taxon>Arthropoda</taxon>
        <taxon>Hexapoda</taxon>
        <taxon>Insecta</taxon>
        <taxon>Pterygota</taxon>
        <taxon>Palaeoptera</taxon>
        <taxon>Odonata</taxon>
        <taxon>Epiprocta</taxon>
        <taxon>Anisoptera</taxon>
        <taxon>Libelluloidea</taxon>
        <taxon>Libellulidae</taxon>
        <taxon>Ladona</taxon>
    </lineage>
</organism>
<proteinExistence type="inferred from homology"/>
<evidence type="ECO:0000313" key="19">
    <source>
        <dbReference type="Proteomes" id="UP000792457"/>
    </source>
</evidence>
<evidence type="ECO:0000256" key="9">
    <source>
        <dbReference type="ARBA" id="ARBA00023136"/>
    </source>
</evidence>
<dbReference type="GO" id="GO:0012505">
    <property type="term" value="C:endomembrane system"/>
    <property type="evidence" value="ECO:0007669"/>
    <property type="project" value="UniProtKB-SubCell"/>
</dbReference>
<dbReference type="OrthoDB" id="6510177at2759"/>
<gene>
    <name evidence="18" type="ORF">J437_LFUL003174</name>
</gene>
<keyword evidence="3" id="KW-0813">Transport</keyword>
<dbReference type="FunFam" id="1.20.1640.10:FF:000008">
    <property type="entry name" value="NPC intracellular cholesterol transporter 1"/>
    <property type="match status" value="1"/>
</dbReference>
<dbReference type="SUPFAM" id="SSF82866">
    <property type="entry name" value="Multidrug efflux transporter AcrB transmembrane domain"/>
    <property type="match status" value="2"/>
</dbReference>
<feature type="transmembrane region" description="Helical" evidence="16">
    <location>
        <begin position="972"/>
        <end position="992"/>
    </location>
</feature>
<evidence type="ECO:0000256" key="12">
    <source>
        <dbReference type="ARBA" id="ARBA00023180"/>
    </source>
</evidence>
<evidence type="ECO:0000259" key="17">
    <source>
        <dbReference type="PROSITE" id="PS50156"/>
    </source>
</evidence>
<feature type="domain" description="SSD" evidence="17">
    <location>
        <begin position="352"/>
        <end position="517"/>
    </location>
</feature>
<dbReference type="GO" id="GO:0030301">
    <property type="term" value="P:cholesterol transport"/>
    <property type="evidence" value="ECO:0007669"/>
    <property type="project" value="UniProtKB-ARBA"/>
</dbReference>
<dbReference type="EMBL" id="KZ308197">
    <property type="protein sequence ID" value="KAG8224451.1"/>
    <property type="molecule type" value="Genomic_DNA"/>
</dbReference>
<evidence type="ECO:0000256" key="2">
    <source>
        <dbReference type="ARBA" id="ARBA00005585"/>
    </source>
</evidence>
<keyword evidence="7 16" id="KW-1133">Transmembrane helix</keyword>
<dbReference type="PROSITE" id="PS50156">
    <property type="entry name" value="SSD"/>
    <property type="match status" value="1"/>
</dbReference>
<dbReference type="InterPro" id="IPR053958">
    <property type="entry name" value="HMGCR/SNAP/NPC1-like_SSD"/>
</dbReference>
<feature type="transmembrane region" description="Helical" evidence="16">
    <location>
        <begin position="941"/>
        <end position="960"/>
    </location>
</feature>
<feature type="transmembrane region" description="Helical" evidence="16">
    <location>
        <begin position="386"/>
        <end position="410"/>
    </location>
</feature>
<evidence type="ECO:0000256" key="4">
    <source>
        <dbReference type="ARBA" id="ARBA00022548"/>
    </source>
</evidence>
<dbReference type="GO" id="GO:0008203">
    <property type="term" value="P:cholesterol metabolic process"/>
    <property type="evidence" value="ECO:0007669"/>
    <property type="project" value="UniProtKB-KW"/>
</dbReference>
<comment type="caution">
    <text evidence="18">The sequence shown here is derived from an EMBL/GenBank/DDBJ whole genome shotgun (WGS) entry which is preliminary data.</text>
</comment>